<keyword evidence="3" id="KW-1185">Reference proteome</keyword>
<keyword evidence="1" id="KW-1133">Transmembrane helix</keyword>
<dbReference type="Pfam" id="PF08592">
    <property type="entry name" value="Anthrone_oxy"/>
    <property type="match status" value="1"/>
</dbReference>
<evidence type="ECO:0000313" key="3">
    <source>
        <dbReference type="Proteomes" id="UP001589750"/>
    </source>
</evidence>
<comment type="caution">
    <text evidence="2">The sequence shown here is derived from an EMBL/GenBank/DDBJ whole genome shotgun (WGS) entry which is preliminary data.</text>
</comment>
<evidence type="ECO:0000313" key="2">
    <source>
        <dbReference type="EMBL" id="MFB9311549.1"/>
    </source>
</evidence>
<proteinExistence type="predicted"/>
<keyword evidence="1" id="KW-0472">Membrane</keyword>
<feature type="transmembrane region" description="Helical" evidence="1">
    <location>
        <begin position="87"/>
        <end position="109"/>
    </location>
</feature>
<keyword evidence="1" id="KW-0812">Transmembrane</keyword>
<dbReference type="Proteomes" id="UP001589750">
    <property type="component" value="Unassembled WGS sequence"/>
</dbReference>
<protein>
    <submittedName>
        <fullName evidence="2">DUF1772 domain-containing protein</fullName>
    </submittedName>
</protein>
<name>A0ABV5K481_9ACTN</name>
<sequence length="160" mass="16129">MIDALESARTPLLLAALVASGLQAGTYYTWASGVMPGLADTDDATFVSAMQHVNVAIVNPVFLASFLGAPVLAAAGVVAAGGPARPWVVAGLVLALATVAVTAAGSIPLNDALAAVDPRSDGSTLAAARETFEGPWARWNVVRTLTSTGALACLGWAISR</sequence>
<dbReference type="EMBL" id="JBHMDG010000001">
    <property type="protein sequence ID" value="MFB9311549.1"/>
    <property type="molecule type" value="Genomic_DNA"/>
</dbReference>
<dbReference type="InterPro" id="IPR013901">
    <property type="entry name" value="Anthrone_oxy"/>
</dbReference>
<evidence type="ECO:0000256" key="1">
    <source>
        <dbReference type="SAM" id="Phobius"/>
    </source>
</evidence>
<gene>
    <name evidence="2" type="ORF">ACFFRI_00720</name>
</gene>
<accession>A0ABV5K481</accession>
<dbReference type="RefSeq" id="WP_140008639.1">
    <property type="nucleotide sequence ID" value="NZ_JBHMDG010000001.1"/>
</dbReference>
<reference evidence="2 3" key="1">
    <citation type="submission" date="2024-09" db="EMBL/GenBank/DDBJ databases">
        <authorList>
            <person name="Sun Q."/>
            <person name="Mori K."/>
        </authorList>
    </citation>
    <scope>NUCLEOTIDE SEQUENCE [LARGE SCALE GENOMIC DNA]</scope>
    <source>
        <strain evidence="2 3">JCM 9626</strain>
    </source>
</reference>
<organism evidence="2 3">
    <name type="scientific">Nocardioides plantarum</name>
    <dbReference type="NCBI Taxonomy" id="29299"/>
    <lineage>
        <taxon>Bacteria</taxon>
        <taxon>Bacillati</taxon>
        <taxon>Actinomycetota</taxon>
        <taxon>Actinomycetes</taxon>
        <taxon>Propionibacteriales</taxon>
        <taxon>Nocardioidaceae</taxon>
        <taxon>Nocardioides</taxon>
    </lineage>
</organism>
<feature type="transmembrane region" description="Helical" evidence="1">
    <location>
        <begin position="55"/>
        <end position="80"/>
    </location>
</feature>